<keyword evidence="2 5" id="KW-0812">Transmembrane</keyword>
<dbReference type="InterPro" id="IPR005828">
    <property type="entry name" value="MFS_sugar_transport-like"/>
</dbReference>
<evidence type="ECO:0000256" key="5">
    <source>
        <dbReference type="SAM" id="Phobius"/>
    </source>
</evidence>
<evidence type="ECO:0000256" key="2">
    <source>
        <dbReference type="ARBA" id="ARBA00022692"/>
    </source>
</evidence>
<evidence type="ECO:0000256" key="1">
    <source>
        <dbReference type="ARBA" id="ARBA00004141"/>
    </source>
</evidence>
<keyword evidence="8" id="KW-1185">Reference proteome</keyword>
<feature type="transmembrane region" description="Helical" evidence="5">
    <location>
        <begin position="181"/>
        <end position="199"/>
    </location>
</feature>
<keyword evidence="3 5" id="KW-1133">Transmembrane helix</keyword>
<keyword evidence="4 5" id="KW-0472">Membrane</keyword>
<dbReference type="InterPro" id="IPR036259">
    <property type="entry name" value="MFS_trans_sf"/>
</dbReference>
<evidence type="ECO:0000256" key="4">
    <source>
        <dbReference type="ARBA" id="ARBA00023136"/>
    </source>
</evidence>
<dbReference type="GO" id="GO:0016020">
    <property type="term" value="C:membrane"/>
    <property type="evidence" value="ECO:0007669"/>
    <property type="project" value="UniProtKB-SubCell"/>
</dbReference>
<dbReference type="PANTHER" id="PTHR48021:SF1">
    <property type="entry name" value="GH07001P-RELATED"/>
    <property type="match status" value="1"/>
</dbReference>
<evidence type="ECO:0000259" key="6">
    <source>
        <dbReference type="PROSITE" id="PS50850"/>
    </source>
</evidence>
<feature type="transmembrane region" description="Helical" evidence="5">
    <location>
        <begin position="332"/>
        <end position="354"/>
    </location>
</feature>
<feature type="transmembrane region" description="Helical" evidence="5">
    <location>
        <begin position="154"/>
        <end position="175"/>
    </location>
</feature>
<evidence type="ECO:0000313" key="7">
    <source>
        <dbReference type="EMBL" id="KAH9371030.1"/>
    </source>
</evidence>
<protein>
    <recommendedName>
        <fullName evidence="6">Major facilitator superfamily (MFS) profile domain-containing protein</fullName>
    </recommendedName>
</protein>
<dbReference type="VEuPathDB" id="VectorBase:HLOH_045611"/>
<sequence length="391" mass="42510">MQEHSPEHSEEEVQPYLPRSLLITIVSAWCGSLCMGCTLGYSSPSKHSLDDTFKEGLHGFDVYVNDWYDALMTLGSVVGALSGGPVAQALGRKATLSLAALGFMSGYTLMYLSRGSTLQIYFSRVMTGYSMGLTSLCSPAYITEVTLPHQRGSLGGGVQMAITIGIMYSFMLGKFIHWDNLALACVVPAVLLLIASLVATESPRWHLLFGRRVGRSSSCTHESPIPIASLQLEAQECLTALRGARADEEAVAIETVYLTAPMPTAHVLLALCVNFLQQFSGINMVIFYSFGIFSNAGMQVSEGTVSFIISLLQVFATLAAVALMDRVTRRRLLLLSSYVCIFSLVAMGAVSRVVSDQVGRERDVVDRFPVLLVGFYIVGKDASLSDRRHYP</sequence>
<dbReference type="InterPro" id="IPR020846">
    <property type="entry name" value="MFS_dom"/>
</dbReference>
<dbReference type="PROSITE" id="PS50850">
    <property type="entry name" value="MFS"/>
    <property type="match status" value="1"/>
</dbReference>
<dbReference type="Pfam" id="PF00083">
    <property type="entry name" value="Sugar_tr"/>
    <property type="match status" value="1"/>
</dbReference>
<feature type="transmembrane region" description="Helical" evidence="5">
    <location>
        <begin position="305"/>
        <end position="325"/>
    </location>
</feature>
<accession>A0A9J6FY34</accession>
<dbReference type="OMA" id="FGRRWCM"/>
<name>A0A9J6FY34_HAELO</name>
<feature type="transmembrane region" description="Helical" evidence="5">
    <location>
        <begin position="94"/>
        <end position="112"/>
    </location>
</feature>
<comment type="subcellular location">
    <subcellularLocation>
        <location evidence="1">Membrane</location>
        <topology evidence="1">Multi-pass membrane protein</topology>
    </subcellularLocation>
</comment>
<feature type="transmembrane region" description="Helical" evidence="5">
    <location>
        <begin position="118"/>
        <end position="142"/>
    </location>
</feature>
<dbReference type="Proteomes" id="UP000821853">
    <property type="component" value="Chromosome 3"/>
</dbReference>
<dbReference type="PANTHER" id="PTHR48021">
    <property type="match status" value="1"/>
</dbReference>
<feature type="transmembrane region" description="Helical" evidence="5">
    <location>
        <begin position="267"/>
        <end position="293"/>
    </location>
</feature>
<reference evidence="7 8" key="1">
    <citation type="journal article" date="2020" name="Cell">
        <title>Large-Scale Comparative Analyses of Tick Genomes Elucidate Their Genetic Diversity and Vector Capacities.</title>
        <authorList>
            <consortium name="Tick Genome and Microbiome Consortium (TIGMIC)"/>
            <person name="Jia N."/>
            <person name="Wang J."/>
            <person name="Shi W."/>
            <person name="Du L."/>
            <person name="Sun Y."/>
            <person name="Zhan W."/>
            <person name="Jiang J.F."/>
            <person name="Wang Q."/>
            <person name="Zhang B."/>
            <person name="Ji P."/>
            <person name="Bell-Sakyi L."/>
            <person name="Cui X.M."/>
            <person name="Yuan T.T."/>
            <person name="Jiang B.G."/>
            <person name="Yang W.F."/>
            <person name="Lam T.T."/>
            <person name="Chang Q.C."/>
            <person name="Ding S.J."/>
            <person name="Wang X.J."/>
            <person name="Zhu J.G."/>
            <person name="Ruan X.D."/>
            <person name="Zhao L."/>
            <person name="Wei J.T."/>
            <person name="Ye R.Z."/>
            <person name="Que T.C."/>
            <person name="Du C.H."/>
            <person name="Zhou Y.H."/>
            <person name="Cheng J.X."/>
            <person name="Dai P.F."/>
            <person name="Guo W.B."/>
            <person name="Han X.H."/>
            <person name="Huang E.J."/>
            <person name="Li L.F."/>
            <person name="Wei W."/>
            <person name="Gao Y.C."/>
            <person name="Liu J.Z."/>
            <person name="Shao H.Z."/>
            <person name="Wang X."/>
            <person name="Wang C.C."/>
            <person name="Yang T.C."/>
            <person name="Huo Q.B."/>
            <person name="Li W."/>
            <person name="Chen H.Y."/>
            <person name="Chen S.E."/>
            <person name="Zhou L.G."/>
            <person name="Ni X.B."/>
            <person name="Tian J.H."/>
            <person name="Sheng Y."/>
            <person name="Liu T."/>
            <person name="Pan Y.S."/>
            <person name="Xia L.Y."/>
            <person name="Li J."/>
            <person name="Zhao F."/>
            <person name="Cao W.C."/>
        </authorList>
    </citation>
    <scope>NUCLEOTIDE SEQUENCE [LARGE SCALE GENOMIC DNA]</scope>
    <source>
        <strain evidence="7">HaeL-2018</strain>
    </source>
</reference>
<gene>
    <name evidence="7" type="ORF">HPB48_007790</name>
</gene>
<evidence type="ECO:0000256" key="3">
    <source>
        <dbReference type="ARBA" id="ARBA00022989"/>
    </source>
</evidence>
<dbReference type="GO" id="GO:0022857">
    <property type="term" value="F:transmembrane transporter activity"/>
    <property type="evidence" value="ECO:0007669"/>
    <property type="project" value="InterPro"/>
</dbReference>
<feature type="domain" description="Major facilitator superfamily (MFS) profile" evidence="6">
    <location>
        <begin position="24"/>
        <end position="391"/>
    </location>
</feature>
<organism evidence="7 8">
    <name type="scientific">Haemaphysalis longicornis</name>
    <name type="common">Bush tick</name>
    <dbReference type="NCBI Taxonomy" id="44386"/>
    <lineage>
        <taxon>Eukaryota</taxon>
        <taxon>Metazoa</taxon>
        <taxon>Ecdysozoa</taxon>
        <taxon>Arthropoda</taxon>
        <taxon>Chelicerata</taxon>
        <taxon>Arachnida</taxon>
        <taxon>Acari</taxon>
        <taxon>Parasitiformes</taxon>
        <taxon>Ixodida</taxon>
        <taxon>Ixodoidea</taxon>
        <taxon>Ixodidae</taxon>
        <taxon>Haemaphysalinae</taxon>
        <taxon>Haemaphysalis</taxon>
    </lineage>
</organism>
<dbReference type="EMBL" id="JABSTR010000005">
    <property type="protein sequence ID" value="KAH9371030.1"/>
    <property type="molecule type" value="Genomic_DNA"/>
</dbReference>
<dbReference type="OrthoDB" id="6497318at2759"/>
<dbReference type="Gene3D" id="1.20.1250.20">
    <property type="entry name" value="MFS general substrate transporter like domains"/>
    <property type="match status" value="1"/>
</dbReference>
<dbReference type="AlphaFoldDB" id="A0A9J6FY34"/>
<dbReference type="InterPro" id="IPR050549">
    <property type="entry name" value="MFS_Trehalose_Transporter"/>
</dbReference>
<comment type="caution">
    <text evidence="7">The sequence shown here is derived from an EMBL/GenBank/DDBJ whole genome shotgun (WGS) entry which is preliminary data.</text>
</comment>
<feature type="transmembrane region" description="Helical" evidence="5">
    <location>
        <begin position="21"/>
        <end position="41"/>
    </location>
</feature>
<proteinExistence type="predicted"/>
<dbReference type="SUPFAM" id="SSF103473">
    <property type="entry name" value="MFS general substrate transporter"/>
    <property type="match status" value="1"/>
</dbReference>
<evidence type="ECO:0000313" key="8">
    <source>
        <dbReference type="Proteomes" id="UP000821853"/>
    </source>
</evidence>